<sequence>MATQILRSQPGIKRDGTKFDGEFYTDGQWVRFQRGLPRKIGGYRSISKYLTEISRGFMSFTQQLLQYCHSGGPSTLERFTIDASKNSSLISNRTPVAVAAKGTVTLTGGASGAVNGITVNSVQIMSGAVSFTTDLATTAAAVATNINLNTSIPDYTASAVGAVITITAVTSNGTTNGYALVATTTTITATSTDMANGSDALTASDANKWMFQAEFDSSTQYNSLLAHVSPNGRCLCNDLGGQIFYGDLLGTAPLKSVKLPDGANVTGGIVALHPFLFYYGTAGIIGWSVAGEPTNLTGSGSGIARVWSQKIVKGMPLRAGAGSAPAGLFWAYDAVIRATFSGGTAVFQFDVIATDTSIMSADSVVDYDGVFFWAGMDRFFMFNGVVRDVPNQMNINYFLEGLNPQQHSKVFAWKVPRFGEIWWAYPKGDATECTHAVIYNVRENTWYDTALPESGRSAGGYNNAFISPILVDAVPTTSGYRTWVHEQGVDMIDGTLAEPIQSYFETADLSPVAQGSNEYMRISIIEPDFVQNGPMTVQVTGRANARAPEVYSSIFTFPDQASQPYEQIVMLKEQRRELRLRFESNALYGDYQMGQIIGHLETGDKTVLG</sequence>
<gene>
    <name evidence="1" type="ORF">UFOVP126_83</name>
</gene>
<evidence type="ECO:0000313" key="1">
    <source>
        <dbReference type="EMBL" id="CAB4131424.1"/>
    </source>
</evidence>
<reference evidence="1" key="1">
    <citation type="submission" date="2020-04" db="EMBL/GenBank/DDBJ databases">
        <authorList>
            <person name="Chiriac C."/>
            <person name="Salcher M."/>
            <person name="Ghai R."/>
            <person name="Kavagutti S V."/>
        </authorList>
    </citation>
    <scope>NUCLEOTIDE SEQUENCE</scope>
</reference>
<protein>
    <submittedName>
        <fullName evidence="1">Uncharacterized protein</fullName>
    </submittedName>
</protein>
<proteinExistence type="predicted"/>
<organism evidence="1">
    <name type="scientific">uncultured Caudovirales phage</name>
    <dbReference type="NCBI Taxonomy" id="2100421"/>
    <lineage>
        <taxon>Viruses</taxon>
        <taxon>Duplodnaviria</taxon>
        <taxon>Heunggongvirae</taxon>
        <taxon>Uroviricota</taxon>
        <taxon>Caudoviricetes</taxon>
        <taxon>Peduoviridae</taxon>
        <taxon>Maltschvirus</taxon>
        <taxon>Maltschvirus maltsch</taxon>
    </lineage>
</organism>
<dbReference type="EMBL" id="LR796241">
    <property type="protein sequence ID" value="CAB4131424.1"/>
    <property type="molecule type" value="Genomic_DNA"/>
</dbReference>
<accession>A0A6J5LA32</accession>
<name>A0A6J5LA32_9CAUD</name>